<evidence type="ECO:0000313" key="7">
    <source>
        <dbReference type="EnsemblPlants" id="QL02p013964:mrna"/>
    </source>
</evidence>
<dbReference type="PROSITE" id="PS50082">
    <property type="entry name" value="WD_REPEATS_2"/>
    <property type="match status" value="1"/>
</dbReference>
<dbReference type="Gene3D" id="2.130.10.10">
    <property type="entry name" value="YVTN repeat-like/Quinoprotein amine dehydrogenase"/>
    <property type="match status" value="1"/>
</dbReference>
<dbReference type="EnsemblPlants" id="QL02p013964:mrna">
    <property type="protein sequence ID" value="QL02p013964:mrna"/>
    <property type="gene ID" value="QL02p013964"/>
</dbReference>
<dbReference type="PANTHER" id="PTHR14205">
    <property type="entry name" value="WD-REPEAT PROTEIN"/>
    <property type="match status" value="1"/>
</dbReference>
<feature type="repeat" description="WD" evidence="4">
    <location>
        <begin position="658"/>
        <end position="690"/>
    </location>
</feature>
<proteinExistence type="inferred from homology"/>
<keyword evidence="2 4" id="KW-0853">WD repeat</keyword>
<dbReference type="SMART" id="SM00320">
    <property type="entry name" value="WD40"/>
    <property type="match status" value="5"/>
</dbReference>
<dbReference type="InterPro" id="IPR015943">
    <property type="entry name" value="WD40/YVTN_repeat-like_dom_sf"/>
</dbReference>
<evidence type="ECO:0000256" key="1">
    <source>
        <dbReference type="ARBA" id="ARBA00005672"/>
    </source>
</evidence>
<name>A0A7N2KTH0_QUELO</name>
<dbReference type="InParanoid" id="A0A7N2KTH0"/>
<dbReference type="PANTHER" id="PTHR14205:SF15">
    <property type="entry name" value="EARP AND GARP COMPLEX-INTERACTING PROTEIN 1"/>
    <property type="match status" value="1"/>
</dbReference>
<reference evidence="8" key="1">
    <citation type="journal article" date="2016" name="G3 (Bethesda)">
        <title>First Draft Assembly and Annotation of the Genome of a California Endemic Oak Quercus lobata Nee (Fagaceae).</title>
        <authorList>
            <person name="Sork V.L."/>
            <person name="Fitz-Gibbon S.T."/>
            <person name="Puiu D."/>
            <person name="Crepeau M."/>
            <person name="Gugger P.F."/>
            <person name="Sherman R."/>
            <person name="Stevens K."/>
            <person name="Langley C.H."/>
            <person name="Pellegrini M."/>
            <person name="Salzberg S.L."/>
        </authorList>
    </citation>
    <scope>NUCLEOTIDE SEQUENCE [LARGE SCALE GENOMIC DNA]</scope>
    <source>
        <strain evidence="8">cv. SW786</strain>
    </source>
</reference>
<dbReference type="Pfam" id="PF23609">
    <property type="entry name" value="Beta-prop_EIPR1"/>
    <property type="match status" value="1"/>
</dbReference>
<dbReference type="InterPro" id="IPR036322">
    <property type="entry name" value="WD40_repeat_dom_sf"/>
</dbReference>
<dbReference type="Proteomes" id="UP000594261">
    <property type="component" value="Chromosome 2"/>
</dbReference>
<accession>A0A7N2KTH0</accession>
<evidence type="ECO:0000256" key="2">
    <source>
        <dbReference type="ARBA" id="ARBA00022574"/>
    </source>
</evidence>
<dbReference type="SUPFAM" id="SSF50978">
    <property type="entry name" value="WD40 repeat-like"/>
    <property type="match status" value="1"/>
</dbReference>
<sequence length="761" mass="87871">MQKHQQSQTPRSNENYISSNALAITFPKSIKVDFPRFKGEEPTTWVYKANQYFNYYKTPNHEKLPMAYFHVDGEALVWFEDAEDTRLFVNFNTTALRYAPMSWVVINCFGAVRVINGQDALALGDDPKIHLVKWATVCSPISSGGLGIRKIRLFNEALLGKWLWRFGVEEDALWRQVIESKYGCMWGGWFSRAVIGPYGVSLWKNISQGWPSFSHHILYDIGDGSRVKFLQDRWCGETSLAVRFPELFRFCRNKDASVAELMMSAHGVLFWDVRFIRSVHARDLESMSNFMASIYGSHIRGRGEDKICWIPNKVKGFLVSGYYRILAGIASIGFPWKSIWKQKIPSRVAFFVWTAALGKCLTIDNLRKRKVWILDWCYMCKRNGESVDHLFLHCPFASDLWSMVLGLFGVSWVMPHSVLGLLWCWQGSFRRHRNGYIWSIIPHCLLWCLWRERNSRCFEDTEKSIPDLKLLFFRTLRDWLFALQDKSFPSFIDFLDSCESYGAAIWQIPELYGELNSPQLERITSLDAHVGKIKCILWWPSGRHDKLISIDEETLFLWSLDCSKKTAQVQSKESVGMLHNLSGGAWDPHDVNAVAATYESAIQVWDLRTMKKTNSIERGHVRNIDYNPKKKHILVTAEDESGINIWDLRKPKVPIQELPGHTHWTWAVKCNPEYDRLILSAGTDSNVNLWVTSPSSSDDFTSESLVDSPTRRLNPLLNSYSDYEDSVYGLAWSVREPWIFASLSYDGRVVVETVKPFLSRK</sequence>
<dbReference type="GO" id="GO:0016567">
    <property type="term" value="P:protein ubiquitination"/>
    <property type="evidence" value="ECO:0007669"/>
    <property type="project" value="TreeGrafter"/>
</dbReference>
<dbReference type="Pfam" id="PF13966">
    <property type="entry name" value="zf-RVT"/>
    <property type="match status" value="1"/>
</dbReference>
<reference evidence="7" key="2">
    <citation type="submission" date="2021-01" db="UniProtKB">
        <authorList>
            <consortium name="EnsemblPlants"/>
        </authorList>
    </citation>
    <scope>IDENTIFICATION</scope>
</reference>
<protein>
    <submittedName>
        <fullName evidence="7">Uncharacterized protein</fullName>
    </submittedName>
</protein>
<dbReference type="Pfam" id="PF00400">
    <property type="entry name" value="WD40"/>
    <property type="match status" value="1"/>
</dbReference>
<keyword evidence="3" id="KW-0677">Repeat</keyword>
<dbReference type="InterPro" id="IPR001680">
    <property type="entry name" value="WD40_rpt"/>
</dbReference>
<dbReference type="InterPro" id="IPR059104">
    <property type="entry name" value="Beta-prop_EIPR1-like"/>
</dbReference>
<evidence type="ECO:0000256" key="4">
    <source>
        <dbReference type="PROSITE-ProRule" id="PRU00221"/>
    </source>
</evidence>
<evidence type="ECO:0000313" key="8">
    <source>
        <dbReference type="Proteomes" id="UP000594261"/>
    </source>
</evidence>
<organism evidence="7 8">
    <name type="scientific">Quercus lobata</name>
    <name type="common">Valley oak</name>
    <dbReference type="NCBI Taxonomy" id="97700"/>
    <lineage>
        <taxon>Eukaryota</taxon>
        <taxon>Viridiplantae</taxon>
        <taxon>Streptophyta</taxon>
        <taxon>Embryophyta</taxon>
        <taxon>Tracheophyta</taxon>
        <taxon>Spermatophyta</taxon>
        <taxon>Magnoliopsida</taxon>
        <taxon>eudicotyledons</taxon>
        <taxon>Gunneridae</taxon>
        <taxon>Pentapetalae</taxon>
        <taxon>rosids</taxon>
        <taxon>fabids</taxon>
        <taxon>Fagales</taxon>
        <taxon>Fagaceae</taxon>
        <taxon>Quercus</taxon>
    </lineage>
</organism>
<dbReference type="AlphaFoldDB" id="A0A7N2KTH0"/>
<keyword evidence="8" id="KW-1185">Reference proteome</keyword>
<evidence type="ECO:0000259" key="6">
    <source>
        <dbReference type="Pfam" id="PF23609"/>
    </source>
</evidence>
<feature type="domain" description="Reverse transcriptase zinc-binding" evidence="5">
    <location>
        <begin position="319"/>
        <end position="401"/>
    </location>
</feature>
<evidence type="ECO:0000259" key="5">
    <source>
        <dbReference type="Pfam" id="PF13966"/>
    </source>
</evidence>
<dbReference type="InterPro" id="IPR040323">
    <property type="entry name" value="EIPR1"/>
</dbReference>
<evidence type="ECO:0000256" key="3">
    <source>
        <dbReference type="ARBA" id="ARBA00022737"/>
    </source>
</evidence>
<feature type="domain" description="EIPR1-like beta-propeller" evidence="6">
    <location>
        <begin position="500"/>
        <end position="690"/>
    </location>
</feature>
<comment type="similarity">
    <text evidence="1">Belongs to the WD repeat EIPR1 family.</text>
</comment>
<dbReference type="Gramene" id="QL02p013964:mrna">
    <property type="protein sequence ID" value="QL02p013964:mrna"/>
    <property type="gene ID" value="QL02p013964"/>
</dbReference>
<dbReference type="InterPro" id="IPR026960">
    <property type="entry name" value="RVT-Znf"/>
</dbReference>